<evidence type="ECO:0000256" key="7">
    <source>
        <dbReference type="ARBA" id="ARBA00022793"/>
    </source>
</evidence>
<dbReference type="InterPro" id="IPR047214">
    <property type="entry name" value="TPP_PDC_IPDC"/>
</dbReference>
<feature type="domain" description="Rhodopsin" evidence="16">
    <location>
        <begin position="38"/>
        <end position="275"/>
    </location>
</feature>
<dbReference type="InterPro" id="IPR047213">
    <property type="entry name" value="TPP_PYR_PDC_IPDC-like"/>
</dbReference>
<dbReference type="InterPro" id="IPR029035">
    <property type="entry name" value="DHS-like_NAD/FAD-binding_dom"/>
</dbReference>
<dbReference type="InterPro" id="IPR012110">
    <property type="entry name" value="PDC/IPDC-like"/>
</dbReference>
<dbReference type="VEuPathDB" id="FungiDB:BO97DRAFT_444425"/>
<dbReference type="RefSeq" id="XP_025549843.1">
    <property type="nucleotide sequence ID" value="XM_025698461.1"/>
</dbReference>
<dbReference type="GO" id="GO:0005829">
    <property type="term" value="C:cytosol"/>
    <property type="evidence" value="ECO:0007669"/>
    <property type="project" value="TreeGrafter"/>
</dbReference>
<evidence type="ECO:0000259" key="16">
    <source>
        <dbReference type="Pfam" id="PF20684"/>
    </source>
</evidence>
<dbReference type="Pfam" id="PF02776">
    <property type="entry name" value="TPP_enzyme_N"/>
    <property type="match status" value="1"/>
</dbReference>
<keyword evidence="10" id="KW-0456">Lyase</keyword>
<dbReference type="InterPro" id="IPR029061">
    <property type="entry name" value="THDP-binding"/>
</dbReference>
<feature type="transmembrane region" description="Helical" evidence="12">
    <location>
        <begin position="20"/>
        <end position="42"/>
    </location>
</feature>
<dbReference type="Gene3D" id="3.40.50.1220">
    <property type="entry name" value="TPP-binding domain"/>
    <property type="match status" value="1"/>
</dbReference>
<dbReference type="GO" id="GO:0000949">
    <property type="term" value="P:aromatic amino acid family catabolic process to alcohol via Ehrlich pathway"/>
    <property type="evidence" value="ECO:0007669"/>
    <property type="project" value="TreeGrafter"/>
</dbReference>
<dbReference type="InterPro" id="IPR012001">
    <property type="entry name" value="Thiamin_PyroP_enz_TPP-bd_dom"/>
</dbReference>
<accession>A0A395HT73</accession>
<dbReference type="Pfam" id="PF00205">
    <property type="entry name" value="TPP_enzyme_M"/>
    <property type="match status" value="1"/>
</dbReference>
<comment type="similarity">
    <text evidence="3 11">Belongs to the TPP enzyme family.</text>
</comment>
<dbReference type="CDD" id="cd02005">
    <property type="entry name" value="TPP_PDC_IPDC"/>
    <property type="match status" value="1"/>
</dbReference>
<feature type="domain" description="Thiamine pyrophosphate enzyme TPP-binding" evidence="14">
    <location>
        <begin position="713"/>
        <end position="847"/>
    </location>
</feature>
<keyword evidence="18" id="KW-1185">Reference proteome</keyword>
<dbReference type="Proteomes" id="UP000248961">
    <property type="component" value="Unassembled WGS sequence"/>
</dbReference>
<keyword evidence="12" id="KW-0812">Transmembrane</keyword>
<evidence type="ECO:0000256" key="12">
    <source>
        <dbReference type="SAM" id="Phobius"/>
    </source>
</evidence>
<keyword evidence="8" id="KW-0460">Magnesium</keyword>
<organism evidence="17 18">
    <name type="scientific">Aspergillus homomorphus (strain CBS 101889)</name>
    <dbReference type="NCBI Taxonomy" id="1450537"/>
    <lineage>
        <taxon>Eukaryota</taxon>
        <taxon>Fungi</taxon>
        <taxon>Dikarya</taxon>
        <taxon>Ascomycota</taxon>
        <taxon>Pezizomycotina</taxon>
        <taxon>Eurotiomycetes</taxon>
        <taxon>Eurotiomycetidae</taxon>
        <taxon>Eurotiales</taxon>
        <taxon>Aspergillaceae</taxon>
        <taxon>Aspergillus</taxon>
        <taxon>Aspergillus subgen. Circumdati</taxon>
    </lineage>
</organism>
<dbReference type="SUPFAM" id="SSF52467">
    <property type="entry name" value="DHS-like NAD/FAD-binding domain"/>
    <property type="match status" value="1"/>
</dbReference>
<name>A0A395HT73_ASPHC</name>
<evidence type="ECO:0000256" key="5">
    <source>
        <dbReference type="ARBA" id="ARBA00014422"/>
    </source>
</evidence>
<dbReference type="InterPro" id="IPR011766">
    <property type="entry name" value="TPP_enzyme_TPP-bd"/>
</dbReference>
<dbReference type="SUPFAM" id="SSF52518">
    <property type="entry name" value="Thiamin diphosphate-binding fold (THDP-binding)"/>
    <property type="match status" value="2"/>
</dbReference>
<keyword evidence="6" id="KW-0479">Metal-binding</keyword>
<dbReference type="InterPro" id="IPR049326">
    <property type="entry name" value="Rhodopsin_dom_fungi"/>
</dbReference>
<feature type="transmembrane region" description="Helical" evidence="12">
    <location>
        <begin position="215"/>
        <end position="236"/>
    </location>
</feature>
<dbReference type="GeneID" id="37202750"/>
<feature type="domain" description="Thiamine pyrophosphate enzyme N-terminal TPP-binding" evidence="15">
    <location>
        <begin position="322"/>
        <end position="430"/>
    </location>
</feature>
<evidence type="ECO:0000256" key="10">
    <source>
        <dbReference type="ARBA" id="ARBA00023239"/>
    </source>
</evidence>
<keyword evidence="7" id="KW-0210">Decarboxylase</keyword>
<evidence type="ECO:0000259" key="15">
    <source>
        <dbReference type="Pfam" id="PF02776"/>
    </source>
</evidence>
<dbReference type="Pfam" id="PF20684">
    <property type="entry name" value="Fung_rhodopsin"/>
    <property type="match status" value="1"/>
</dbReference>
<feature type="transmembrane region" description="Helical" evidence="12">
    <location>
        <begin position="54"/>
        <end position="78"/>
    </location>
</feature>
<evidence type="ECO:0000313" key="17">
    <source>
        <dbReference type="EMBL" id="RAL10689.1"/>
    </source>
</evidence>
<dbReference type="STRING" id="1450537.A0A395HT73"/>
<keyword evidence="12" id="KW-1133">Transmembrane helix</keyword>
<dbReference type="Gene3D" id="3.40.50.970">
    <property type="match status" value="2"/>
</dbReference>
<evidence type="ECO:0000256" key="3">
    <source>
        <dbReference type="ARBA" id="ARBA00007812"/>
    </source>
</evidence>
<feature type="transmembrane region" description="Helical" evidence="12">
    <location>
        <begin position="98"/>
        <end position="120"/>
    </location>
</feature>
<evidence type="ECO:0000256" key="8">
    <source>
        <dbReference type="ARBA" id="ARBA00022842"/>
    </source>
</evidence>
<dbReference type="EC" id="4.1.1.1" evidence="4"/>
<dbReference type="FunFam" id="3.40.50.970:FF:000019">
    <property type="entry name" value="Pyruvate decarboxylase isozyme"/>
    <property type="match status" value="1"/>
</dbReference>
<keyword evidence="9 11" id="KW-0786">Thiamine pyrophosphate</keyword>
<dbReference type="AlphaFoldDB" id="A0A395HT73"/>
<proteinExistence type="inferred from homology"/>
<evidence type="ECO:0000259" key="13">
    <source>
        <dbReference type="Pfam" id="PF00205"/>
    </source>
</evidence>
<feature type="transmembrane region" description="Helical" evidence="12">
    <location>
        <begin position="176"/>
        <end position="194"/>
    </location>
</feature>
<dbReference type="PANTHER" id="PTHR43452">
    <property type="entry name" value="PYRUVATE DECARBOXYLASE"/>
    <property type="match status" value="1"/>
</dbReference>
<keyword evidence="12" id="KW-0472">Membrane</keyword>
<sequence>MKSALAQGEKGYDHNNLRHVVITASCFALVISTVAVALRLWCRRITRTKVFLDDYLIIVALVFEYGITIAGVVLLYNGLGTHIIYLSPEQLVVYMKTLATGAFLYPLCITFVKLSILALYKRIFSIRPMMLASNAVGCIVILWCFGVCLIGAVTCIPFKKLWEPTLPGGCINLAQFYYGLQIPNILTDAIILVLPMKAVWNLQVPRSQKVMLSGIFLIGITTLAFDIVRLVVMIQLSEAGSDITYNQVPASVWTCIEPMMGITAACLSNMRPIFTMLPRPAWRQNLSWRKNAVSLPSSDRSKSMEQKQDIQSTTVSDSSTVTLADYLFTRLQQLGVKSIFGVPGDFNLRLLDYVEPSGLHWVGTCNELNAAYAADGYARLAGLSAIITTFGVGELSAINGIAGAYAERAPVVHIVGTPPRSSQESRALVHHTFADGEYRRFAAMHAHVTIAQTNLYDPRTVPDQIDSVLQQALLHNRPIYIEIPDDMPGVLVSAANLTTTTIKRPAAPTTESESSVLTRVADRIYTAKQPLILVDGESRAMGIVDDVQTLVRETSWPTFTTVSGKGLVDEHEPNVYGNYAGRLGDPNYKTYFDESDLILEIGQHHTDTNTLIFQTIPERATSITFTDTAVRIGDDTYRDLSPAFVTRLVHTLDFARIPKPANPPSRTEVPAQTLSPTGRITQKDFYRRVNSLLRPGDVVLTETGTASYGGRDFKLPRGTRLFGAITWLSIGYMLPATLGAGLAQRERNPDTPTRAVLFIGDGSLQMTVQEISTMIKEKLDVVIFLINNEGYTIERAIHGRKQSYNDVTRWRHHLTADFFGAEDGHGAKNSFTANNWAELDEVLQREEIQNGKGLRWVEVFMEKEDVEGLLKVILDKQIAAEKA</sequence>
<feature type="domain" description="Thiamine pyrophosphate enzyme central" evidence="13">
    <location>
        <begin position="518"/>
        <end position="634"/>
    </location>
</feature>
<dbReference type="OrthoDB" id="3970464at2759"/>
<comment type="cofactor">
    <cofactor evidence="2">
        <name>thiamine diphosphate</name>
        <dbReference type="ChEBI" id="CHEBI:58937"/>
    </cofactor>
</comment>
<gene>
    <name evidence="17" type="ORF">BO97DRAFT_444425</name>
</gene>
<dbReference type="GO" id="GO:0000287">
    <property type="term" value="F:magnesium ion binding"/>
    <property type="evidence" value="ECO:0007669"/>
    <property type="project" value="InterPro"/>
</dbReference>
<evidence type="ECO:0000259" key="14">
    <source>
        <dbReference type="Pfam" id="PF02775"/>
    </source>
</evidence>
<dbReference type="InterPro" id="IPR012000">
    <property type="entry name" value="Thiamin_PyroP_enz_cen_dom"/>
</dbReference>
<evidence type="ECO:0000256" key="9">
    <source>
        <dbReference type="ARBA" id="ARBA00023052"/>
    </source>
</evidence>
<evidence type="ECO:0000256" key="1">
    <source>
        <dbReference type="ARBA" id="ARBA00001041"/>
    </source>
</evidence>
<evidence type="ECO:0000313" key="18">
    <source>
        <dbReference type="Proteomes" id="UP000248961"/>
    </source>
</evidence>
<dbReference type="GO" id="GO:0005634">
    <property type="term" value="C:nucleus"/>
    <property type="evidence" value="ECO:0007669"/>
    <property type="project" value="TreeGrafter"/>
</dbReference>
<dbReference type="FunFam" id="3.40.50.970:FF:000024">
    <property type="entry name" value="Pyruvate decarboxylase isozyme"/>
    <property type="match status" value="1"/>
</dbReference>
<dbReference type="GO" id="GO:0030976">
    <property type="term" value="F:thiamine pyrophosphate binding"/>
    <property type="evidence" value="ECO:0007669"/>
    <property type="project" value="InterPro"/>
</dbReference>
<protein>
    <recommendedName>
        <fullName evidence="5">Pyruvate decarboxylase</fullName>
        <ecNumber evidence="4">4.1.1.1</ecNumber>
    </recommendedName>
</protein>
<evidence type="ECO:0000256" key="4">
    <source>
        <dbReference type="ARBA" id="ARBA00013202"/>
    </source>
</evidence>
<dbReference type="PANTHER" id="PTHR43452:SF11">
    <property type="entry name" value="PYRUVATE DECARBOXYLASE"/>
    <property type="match status" value="1"/>
</dbReference>
<comment type="catalytic activity">
    <reaction evidence="1">
        <text>a 2-oxocarboxylate + H(+) = an aldehyde + CO2</text>
        <dbReference type="Rhea" id="RHEA:11628"/>
        <dbReference type="ChEBI" id="CHEBI:15378"/>
        <dbReference type="ChEBI" id="CHEBI:16526"/>
        <dbReference type="ChEBI" id="CHEBI:17478"/>
        <dbReference type="ChEBI" id="CHEBI:35179"/>
        <dbReference type="EC" id="4.1.1.1"/>
    </reaction>
</comment>
<evidence type="ECO:0000256" key="11">
    <source>
        <dbReference type="RuleBase" id="RU362132"/>
    </source>
</evidence>
<dbReference type="Pfam" id="PF02775">
    <property type="entry name" value="TPP_enzyme_C"/>
    <property type="match status" value="1"/>
</dbReference>
<dbReference type="EMBL" id="KZ824293">
    <property type="protein sequence ID" value="RAL10689.1"/>
    <property type="molecule type" value="Genomic_DNA"/>
</dbReference>
<evidence type="ECO:0000256" key="6">
    <source>
        <dbReference type="ARBA" id="ARBA00022723"/>
    </source>
</evidence>
<evidence type="ECO:0000256" key="2">
    <source>
        <dbReference type="ARBA" id="ARBA00001964"/>
    </source>
</evidence>
<reference evidence="17 18" key="1">
    <citation type="submission" date="2018-02" db="EMBL/GenBank/DDBJ databases">
        <title>The genomes of Aspergillus section Nigri reveals drivers in fungal speciation.</title>
        <authorList>
            <consortium name="DOE Joint Genome Institute"/>
            <person name="Vesth T.C."/>
            <person name="Nybo J."/>
            <person name="Theobald S."/>
            <person name="Brandl J."/>
            <person name="Frisvad J.C."/>
            <person name="Nielsen K.F."/>
            <person name="Lyhne E.K."/>
            <person name="Kogle M.E."/>
            <person name="Kuo A."/>
            <person name="Riley R."/>
            <person name="Clum A."/>
            <person name="Nolan M."/>
            <person name="Lipzen A."/>
            <person name="Salamov A."/>
            <person name="Henrissat B."/>
            <person name="Wiebenga A."/>
            <person name="De vries R.P."/>
            <person name="Grigoriev I.V."/>
            <person name="Mortensen U.H."/>
            <person name="Andersen M.R."/>
            <person name="Baker S.E."/>
        </authorList>
    </citation>
    <scope>NUCLEOTIDE SEQUENCE [LARGE SCALE GENOMIC DNA]</scope>
    <source>
        <strain evidence="17 18">CBS 101889</strain>
    </source>
</reference>
<feature type="transmembrane region" description="Helical" evidence="12">
    <location>
        <begin position="132"/>
        <end position="156"/>
    </location>
</feature>
<dbReference type="GO" id="GO:0004737">
    <property type="term" value="F:pyruvate decarboxylase activity"/>
    <property type="evidence" value="ECO:0007669"/>
    <property type="project" value="UniProtKB-EC"/>
</dbReference>
<dbReference type="CDD" id="cd07038">
    <property type="entry name" value="TPP_PYR_PDC_IPDC_like"/>
    <property type="match status" value="1"/>
</dbReference>